<evidence type="ECO:0000259" key="7">
    <source>
        <dbReference type="Pfam" id="PF04085"/>
    </source>
</evidence>
<reference evidence="8 9" key="1">
    <citation type="submission" date="2012-07" db="EMBL/GenBank/DDBJ databases">
        <title>Draft genome sequence of Desulfovibrio magneticus str. Maddingley MBC34 obtained from a metagenomic sequence of a methanogenic enrichment isolated from coal-seam formation water in Victoria, Australia.</title>
        <authorList>
            <person name="Greenfield P."/>
            <person name="Hendry P."/>
            <person name="Li D."/>
            <person name="Rosewarne C.P."/>
            <person name="Tran-Dinh N."/>
            <person name="Elbourne L.D.H."/>
            <person name="Paulsen I.T."/>
            <person name="Midgley D.J."/>
        </authorList>
    </citation>
    <scope>NUCLEOTIDE SEQUENCE [LARGE SCALE GENOMIC DNA]</scope>
    <source>
        <strain evidence="9">Maddingley MBC34</strain>
    </source>
</reference>
<comment type="caution">
    <text evidence="8">The sequence shown here is derived from an EMBL/GenBank/DDBJ whole genome shotgun (WGS) entry which is preliminary data.</text>
</comment>
<sequence>MAPGKWVHEQVASFWSRYLYFVGIRQQNDQLRLELDSAKKELADLRENASEVERLRQILSLTPPIDWTRRAARIISHRLGPNAALETFLIDKGSAHGVSVNMPVVSPDGVVGRVLRLSPTAATILLITDPNSRIPVVSQKNRTQGIVKGEGPTKELTLQYVPQGAPIEEGEVLVTSGLEEIFPKGLPVAKVTSIGRSGSSLFQLIHAAPLFTPRQLEEVALLFKANAAAVPVAPAAAPVVAPPPQPTTAPVSPIITPPNAAPTGKPQKGLKTPAAIPPAPGQGAPPPAPAPAPTPAPVPAVVEPAKPAKPAKKADKPAESEKKRRKPARTEGQ</sequence>
<protein>
    <recommendedName>
        <fullName evidence="2">Cell shape-determining protein MreC</fullName>
    </recommendedName>
    <alternativeName>
        <fullName evidence="4">Cell shape protein MreC</fullName>
    </alternativeName>
</protein>
<dbReference type="Gene3D" id="2.40.10.350">
    <property type="entry name" value="Rod shape-determining protein MreC, domain 2"/>
    <property type="match status" value="1"/>
</dbReference>
<dbReference type="InterPro" id="IPR042175">
    <property type="entry name" value="Cell/Rod_MreC_2"/>
</dbReference>
<dbReference type="Gene3D" id="2.40.10.340">
    <property type="entry name" value="Rod shape-determining protein MreC, domain 1"/>
    <property type="match status" value="1"/>
</dbReference>
<evidence type="ECO:0000256" key="5">
    <source>
        <dbReference type="SAM" id="Coils"/>
    </source>
</evidence>
<gene>
    <name evidence="8" type="ORF">B193_2026</name>
</gene>
<proteinExistence type="inferred from homology"/>
<dbReference type="InterPro" id="IPR007221">
    <property type="entry name" value="MreC"/>
</dbReference>
<evidence type="ECO:0000313" key="9">
    <source>
        <dbReference type="Proteomes" id="UP000006272"/>
    </source>
</evidence>
<dbReference type="PATRIC" id="fig|1206767.3.peg.1972"/>
<dbReference type="GO" id="GO:0005886">
    <property type="term" value="C:plasma membrane"/>
    <property type="evidence" value="ECO:0007669"/>
    <property type="project" value="TreeGrafter"/>
</dbReference>
<dbReference type="AlphaFoldDB" id="K6GDX1"/>
<keyword evidence="3" id="KW-0133">Cell shape</keyword>
<evidence type="ECO:0000256" key="3">
    <source>
        <dbReference type="ARBA" id="ARBA00022960"/>
    </source>
</evidence>
<evidence type="ECO:0000256" key="1">
    <source>
        <dbReference type="ARBA" id="ARBA00009369"/>
    </source>
</evidence>
<comment type="similarity">
    <text evidence="1">Belongs to the MreC family.</text>
</comment>
<evidence type="ECO:0000256" key="6">
    <source>
        <dbReference type="SAM" id="MobiDB-lite"/>
    </source>
</evidence>
<name>K6GDX1_9BACT</name>
<dbReference type="InterPro" id="IPR042177">
    <property type="entry name" value="Cell/Rod_1"/>
</dbReference>
<dbReference type="GO" id="GO:0008360">
    <property type="term" value="P:regulation of cell shape"/>
    <property type="evidence" value="ECO:0007669"/>
    <property type="project" value="UniProtKB-KW"/>
</dbReference>
<organism evidence="8 9">
    <name type="scientific">Solidesulfovibrio magneticus str. Maddingley MBC34</name>
    <dbReference type="NCBI Taxonomy" id="1206767"/>
    <lineage>
        <taxon>Bacteria</taxon>
        <taxon>Pseudomonadati</taxon>
        <taxon>Thermodesulfobacteriota</taxon>
        <taxon>Desulfovibrionia</taxon>
        <taxon>Desulfovibrionales</taxon>
        <taxon>Desulfovibrionaceae</taxon>
        <taxon>Solidesulfovibrio</taxon>
    </lineage>
</organism>
<evidence type="ECO:0000256" key="2">
    <source>
        <dbReference type="ARBA" id="ARBA00013855"/>
    </source>
</evidence>
<dbReference type="NCBIfam" id="TIGR00219">
    <property type="entry name" value="mreC"/>
    <property type="match status" value="1"/>
</dbReference>
<feature type="coiled-coil region" evidence="5">
    <location>
        <begin position="21"/>
        <end position="62"/>
    </location>
</feature>
<dbReference type="Proteomes" id="UP000006272">
    <property type="component" value="Unassembled WGS sequence"/>
</dbReference>
<feature type="domain" description="Rod shape-determining protein MreC beta-barrel core" evidence="7">
    <location>
        <begin position="81"/>
        <end position="222"/>
    </location>
</feature>
<evidence type="ECO:0000313" key="8">
    <source>
        <dbReference type="EMBL" id="EKO39284.1"/>
    </source>
</evidence>
<evidence type="ECO:0000256" key="4">
    <source>
        <dbReference type="ARBA" id="ARBA00032089"/>
    </source>
</evidence>
<feature type="compositionally biased region" description="Basic and acidic residues" evidence="6">
    <location>
        <begin position="312"/>
        <end position="333"/>
    </location>
</feature>
<feature type="compositionally biased region" description="Pro residues" evidence="6">
    <location>
        <begin position="275"/>
        <end position="298"/>
    </location>
</feature>
<keyword evidence="5" id="KW-0175">Coiled coil</keyword>
<dbReference type="EMBL" id="ALAO01000157">
    <property type="protein sequence ID" value="EKO39284.1"/>
    <property type="molecule type" value="Genomic_DNA"/>
</dbReference>
<accession>K6GDX1</accession>
<dbReference type="InterPro" id="IPR055342">
    <property type="entry name" value="MreC_beta-barrel_core"/>
</dbReference>
<dbReference type="PANTHER" id="PTHR34138">
    <property type="entry name" value="CELL SHAPE-DETERMINING PROTEIN MREC"/>
    <property type="match status" value="1"/>
</dbReference>
<dbReference type="Pfam" id="PF04085">
    <property type="entry name" value="MreC"/>
    <property type="match status" value="1"/>
</dbReference>
<dbReference type="PANTHER" id="PTHR34138:SF1">
    <property type="entry name" value="CELL SHAPE-DETERMINING PROTEIN MREC"/>
    <property type="match status" value="1"/>
</dbReference>
<feature type="region of interest" description="Disordered" evidence="6">
    <location>
        <begin position="237"/>
        <end position="333"/>
    </location>
</feature>